<dbReference type="InterPro" id="IPR029063">
    <property type="entry name" value="SAM-dependent_MTases_sf"/>
</dbReference>
<accession>A0A1W0A934</accession>
<dbReference type="STRING" id="74557.A0A1W0A934"/>
<feature type="region of interest" description="Disordered" evidence="5">
    <location>
        <begin position="915"/>
        <end position="950"/>
    </location>
</feature>
<dbReference type="PROSITE" id="PS51471">
    <property type="entry name" value="FE2OG_OXY"/>
    <property type="match status" value="1"/>
</dbReference>
<dbReference type="InterPro" id="IPR001763">
    <property type="entry name" value="Rhodanese-like_dom"/>
</dbReference>
<dbReference type="GO" id="GO:0005737">
    <property type="term" value="C:cytoplasm"/>
    <property type="evidence" value="ECO:0007669"/>
    <property type="project" value="TreeGrafter"/>
</dbReference>
<evidence type="ECO:0000313" key="9">
    <source>
        <dbReference type="EMBL" id="OQS06738.1"/>
    </source>
</evidence>
<dbReference type="InterPro" id="IPR000195">
    <property type="entry name" value="Rab-GAP-TBC_dom"/>
</dbReference>
<dbReference type="GO" id="GO:0030488">
    <property type="term" value="P:tRNA methylation"/>
    <property type="evidence" value="ECO:0007669"/>
    <property type="project" value="TreeGrafter"/>
</dbReference>
<evidence type="ECO:0000256" key="1">
    <source>
        <dbReference type="ARBA" id="ARBA00022603"/>
    </source>
</evidence>
<dbReference type="GO" id="GO:0106335">
    <property type="term" value="F:tRNA (5-carboxymethyluridine(34)-5-O)-methyltransferase activity"/>
    <property type="evidence" value="ECO:0007669"/>
    <property type="project" value="TreeGrafter"/>
</dbReference>
<sequence>MPNFCKNIAETMHALRPDLDLPDQCTINEYIPGQGIAPHVDTADVFTEYIASLSLGSDIVMDFRLASNPSIVKHVHLKRGSLCLMVAEARYHWKHGIAYRKHDRIAGKITSRSRRVSMTFRKVLNERNSSRMNQSVQKPSEIEMEHVHGVYDSIASHFSHTRHHPWPLVADFLNGLPSGSMVADIGCGNGKYLGVNSDLMMIGSDRSIPLLTVCSQRSHEVFGCDGLAVPLRTGAFDAAICIAVLHHMSTIEHRLQILRELSRIVKVGGQIYIVAWAFEQDERSKRKFETQDVMVEWKLQQKYIDTREPLPNHVQLDKEKKWAIYQRYCHVYRDLELEMLVRQIPGLTVTKVEMMRTAPMSSLDDIFGDCNEFLASTSAAPSSSFSLEGLGLDDLGLGELKPSGDVLSPTTAAITSDPSDFLSWLDAKPTSPVGNEPKLDGPASESFNFDSPLTVPAKASVDTTFVLDDEPKEDKEIPATPVPPVDKRVENEFAVPPPAPQVKEIQVEANSTGNPFLNPAPAAKTNSKPATPISSVRKEEPKPLTPTSSFSMSPPAPGGDKTTPPPTNIDGDKTAPFQSNRSVPPAIETKEESRGSSFENAKSPANLPTYSSQDGTKVIANDELRAHYRALNKIPIEERLQAWCTLLEAPLLETKSIELGSSEQIRRDAEAVCSLLFADGVFCKGLEKDGVSPDTARLSLTDQVEALILNECEKHTIAYTPGLALAFAPLIFLGGADPLRSDLFGIMNMITVRMFPHLIAHVPMSHVALARRPLLKLLLLYHDPTIALHLDHTFPSWSEPGLIPDQWLASLLEGTDHTTAIGLEVASRVWDCCVVNASSTYPAIIMIFVLLAAILGSKKRLLSLTNGPNLRSCMLQLFVETMSRHQTLIANVHELIEKTPFSFCTKLCDAGMETQTSSPVEESRSGSFTRTGSSSSVVSPKPRTASKESLEVKTTSKFSLGQLSSINTKILAQASHLKSSITGKAEDSRSDSFHLETPCTYFSMTISACEVIPSVFRSFKSSCTEKIRYFIVDCRPQESLALGRIPTSFHFNSESLLDPAAFDTVMATLEPMKSSVHICIMGHGHSRYASSMVKDLNYNKSDVADMIAKDAAQINDTVMFLTKKGFPYVSIIDGGYASAHRYLAKSRLFTLSDLCDHDPNNCNLCHHGQTLKAKGRTSSTASLMSDEENEHIQRSEGGVCLGRFGPDGRVRSKPTTPSEVTSPSSYFSSMTTALKDGGKTLTAVSGKTLNAVPGSALMSGAFKDSKNWMMKKKDSIDIGGKLSDAKAHLHLNEINMPSMTSVRSAVDAAVKRDSTLNPANMLKKAASSFAATMGPMEPAATMGNSTSGVHSPPIATSPGAKKPAVKPASEAVFSIDDDDEDEVDRALNSTDGGYDEAEAPAVEHIVEKGQIQLLKKGMQIHMHQLLPLVSSPLFSCYKKKIRNGGSTLVPRYIVIAEGHIIVLRPDKGQEDASSVRSCHHLSHVARMTCMKKNALMVTMYYKFDGKEKQNSYEVQQRDAFIKVVRSSMEELAAQQRQREE</sequence>
<evidence type="ECO:0000256" key="5">
    <source>
        <dbReference type="SAM" id="MobiDB-lite"/>
    </source>
</evidence>
<evidence type="ECO:0000313" key="10">
    <source>
        <dbReference type="Proteomes" id="UP000243217"/>
    </source>
</evidence>
<evidence type="ECO:0000256" key="4">
    <source>
        <dbReference type="ARBA" id="ARBA00022884"/>
    </source>
</evidence>
<feature type="domain" description="Rab-GAP TBC" evidence="6">
    <location>
        <begin position="633"/>
        <end position="837"/>
    </location>
</feature>
<dbReference type="SUPFAM" id="SSF53335">
    <property type="entry name" value="S-adenosyl-L-methionine-dependent methyltransferases"/>
    <property type="match status" value="1"/>
</dbReference>
<dbReference type="PROSITE" id="PS50206">
    <property type="entry name" value="RHODANESE_3"/>
    <property type="match status" value="1"/>
</dbReference>
<dbReference type="InterPro" id="IPR036873">
    <property type="entry name" value="Rhodanese-like_dom_sf"/>
</dbReference>
<dbReference type="Gene3D" id="3.40.250.10">
    <property type="entry name" value="Rhodanese-like domain"/>
    <property type="match status" value="1"/>
</dbReference>
<gene>
    <name evidence="9" type="ORF">THRCLA_01232</name>
</gene>
<evidence type="ECO:0000259" key="7">
    <source>
        <dbReference type="PROSITE" id="PS50206"/>
    </source>
</evidence>
<feature type="domain" description="Rhodanese" evidence="7">
    <location>
        <begin position="1025"/>
        <end position="1145"/>
    </location>
</feature>
<feature type="region of interest" description="Disordered" evidence="5">
    <location>
        <begin position="1337"/>
        <end position="1383"/>
    </location>
</feature>
<feature type="domain" description="Fe2OG dioxygenase" evidence="8">
    <location>
        <begin position="21"/>
        <end position="124"/>
    </location>
</feature>
<dbReference type="InterPro" id="IPR013216">
    <property type="entry name" value="Methyltransf_11"/>
</dbReference>
<dbReference type="CDD" id="cd02440">
    <property type="entry name" value="AdoMet_MTases"/>
    <property type="match status" value="1"/>
</dbReference>
<dbReference type="PROSITE" id="PS50086">
    <property type="entry name" value="TBC_RABGAP"/>
    <property type="match status" value="1"/>
</dbReference>
<dbReference type="InterPro" id="IPR027450">
    <property type="entry name" value="AlkB-like"/>
</dbReference>
<name>A0A1W0A934_9STRA</name>
<evidence type="ECO:0000259" key="8">
    <source>
        <dbReference type="PROSITE" id="PS51471"/>
    </source>
</evidence>
<comment type="caution">
    <text evidence="9">The sequence shown here is derived from an EMBL/GenBank/DDBJ whole genome shotgun (WGS) entry which is preliminary data.</text>
</comment>
<keyword evidence="1" id="KW-0489">Methyltransferase</keyword>
<proteinExistence type="predicted"/>
<dbReference type="PANTHER" id="PTHR13069:SF21">
    <property type="entry name" value="ALKYLATED DNA REPAIR PROTEIN ALKB HOMOLOG 8"/>
    <property type="match status" value="1"/>
</dbReference>
<feature type="region of interest" description="Disordered" evidence="5">
    <location>
        <begin position="467"/>
        <end position="488"/>
    </location>
</feature>
<dbReference type="Gene3D" id="2.60.120.590">
    <property type="entry name" value="Alpha-ketoglutarate-dependent dioxygenase AlkB-like"/>
    <property type="match status" value="1"/>
</dbReference>
<feature type="region of interest" description="Disordered" evidence="5">
    <location>
        <begin position="1203"/>
        <end position="1224"/>
    </location>
</feature>
<dbReference type="GO" id="GO:0008757">
    <property type="term" value="F:S-adenosylmethionine-dependent methyltransferase activity"/>
    <property type="evidence" value="ECO:0007669"/>
    <property type="project" value="InterPro"/>
</dbReference>
<dbReference type="GO" id="GO:0005634">
    <property type="term" value="C:nucleus"/>
    <property type="evidence" value="ECO:0007669"/>
    <property type="project" value="TreeGrafter"/>
</dbReference>
<evidence type="ECO:0000256" key="3">
    <source>
        <dbReference type="ARBA" id="ARBA00022833"/>
    </source>
</evidence>
<dbReference type="SUPFAM" id="SSF52821">
    <property type="entry name" value="Rhodanese/Cell cycle control phosphatase"/>
    <property type="match status" value="1"/>
</dbReference>
<organism evidence="9 10">
    <name type="scientific">Thraustotheca clavata</name>
    <dbReference type="NCBI Taxonomy" id="74557"/>
    <lineage>
        <taxon>Eukaryota</taxon>
        <taxon>Sar</taxon>
        <taxon>Stramenopiles</taxon>
        <taxon>Oomycota</taxon>
        <taxon>Saprolegniomycetes</taxon>
        <taxon>Saprolegniales</taxon>
        <taxon>Achlyaceae</taxon>
        <taxon>Thraustotheca</taxon>
    </lineage>
</organism>
<reference evidence="9 10" key="1">
    <citation type="journal article" date="2014" name="Genome Biol. Evol.">
        <title>The secreted proteins of Achlya hypogyna and Thraustotheca clavata identify the ancestral oomycete secretome and reveal gene acquisitions by horizontal gene transfer.</title>
        <authorList>
            <person name="Misner I."/>
            <person name="Blouin N."/>
            <person name="Leonard G."/>
            <person name="Richards T.A."/>
            <person name="Lane C.E."/>
        </authorList>
    </citation>
    <scope>NUCLEOTIDE SEQUENCE [LARGE SCALE GENOMIC DNA]</scope>
    <source>
        <strain evidence="9 10">ATCC 34112</strain>
    </source>
</reference>
<feature type="compositionally biased region" description="Low complexity" evidence="5">
    <location>
        <begin position="925"/>
        <end position="939"/>
    </location>
</feature>
<dbReference type="GO" id="GO:0000049">
    <property type="term" value="F:tRNA binding"/>
    <property type="evidence" value="ECO:0007669"/>
    <property type="project" value="TreeGrafter"/>
</dbReference>
<dbReference type="OrthoDB" id="73307at2759"/>
<evidence type="ECO:0000259" key="6">
    <source>
        <dbReference type="PROSITE" id="PS50086"/>
    </source>
</evidence>
<dbReference type="GO" id="GO:0002098">
    <property type="term" value="P:tRNA wobble uridine modification"/>
    <property type="evidence" value="ECO:0007669"/>
    <property type="project" value="TreeGrafter"/>
</dbReference>
<feature type="region of interest" description="Disordered" evidence="5">
    <location>
        <begin position="511"/>
        <end position="614"/>
    </location>
</feature>
<keyword evidence="10" id="KW-1185">Reference proteome</keyword>
<protein>
    <recommendedName>
        <fullName evidence="11">Alkylated DNA repair protein alkB homolog 8</fullName>
    </recommendedName>
</protein>
<dbReference type="Pfam" id="PF08241">
    <property type="entry name" value="Methyltransf_11"/>
    <property type="match status" value="1"/>
</dbReference>
<dbReference type="SUPFAM" id="SSF51197">
    <property type="entry name" value="Clavaminate synthase-like"/>
    <property type="match status" value="1"/>
</dbReference>
<keyword evidence="4" id="KW-0694">RNA-binding</keyword>
<dbReference type="EMBL" id="JNBS01000310">
    <property type="protein sequence ID" value="OQS06738.1"/>
    <property type="molecule type" value="Genomic_DNA"/>
</dbReference>
<keyword evidence="3" id="KW-0862">Zinc</keyword>
<dbReference type="InterPro" id="IPR051422">
    <property type="entry name" value="AlkB_tRNA_MeTrf/Diox"/>
</dbReference>
<evidence type="ECO:0000256" key="2">
    <source>
        <dbReference type="ARBA" id="ARBA00022679"/>
    </source>
</evidence>
<dbReference type="InterPro" id="IPR005123">
    <property type="entry name" value="Oxoglu/Fe-dep_dioxygenase_dom"/>
</dbReference>
<feature type="compositionally biased region" description="Polar residues" evidence="5">
    <location>
        <begin position="524"/>
        <end position="534"/>
    </location>
</feature>
<dbReference type="Gene3D" id="3.40.50.150">
    <property type="entry name" value="Vaccinia Virus protein VP39"/>
    <property type="match status" value="1"/>
</dbReference>
<dbReference type="Pfam" id="PF13532">
    <property type="entry name" value="2OG-FeII_Oxy_2"/>
    <property type="match status" value="1"/>
</dbReference>
<dbReference type="InterPro" id="IPR037151">
    <property type="entry name" value="AlkB-like_sf"/>
</dbReference>
<feature type="compositionally biased region" description="Low complexity" evidence="5">
    <location>
        <begin position="1213"/>
        <end position="1224"/>
    </location>
</feature>
<feature type="region of interest" description="Disordered" evidence="5">
    <location>
        <begin position="432"/>
        <end position="451"/>
    </location>
</feature>
<evidence type="ECO:0008006" key="11">
    <source>
        <dbReference type="Google" id="ProtNLM"/>
    </source>
</evidence>
<dbReference type="Proteomes" id="UP000243217">
    <property type="component" value="Unassembled WGS sequence"/>
</dbReference>
<keyword evidence="2" id="KW-0808">Transferase</keyword>
<dbReference type="PANTHER" id="PTHR13069">
    <property type="entry name" value="ALKYLATED DNA REPAIR PROTEIN ALKB HOMOLOG 8"/>
    <property type="match status" value="1"/>
</dbReference>